<dbReference type="InterPro" id="IPR016024">
    <property type="entry name" value="ARM-type_fold"/>
</dbReference>
<name>A0AA41UYE7_PAPNU</name>
<evidence type="ECO:0000313" key="9">
    <source>
        <dbReference type="EMBL" id="MCL7024081.1"/>
    </source>
</evidence>
<gene>
    <name evidence="9" type="ORF">MKW94_008587</name>
</gene>
<evidence type="ECO:0000256" key="2">
    <source>
        <dbReference type="ARBA" id="ARBA00006856"/>
    </source>
</evidence>
<dbReference type="PANTHER" id="PTHR18034:SF3">
    <property type="entry name" value="PRE-MRNA-SPLICING FACTOR CWC22 HOMOLOG"/>
    <property type="match status" value="1"/>
</dbReference>
<feature type="compositionally biased region" description="Basic and acidic residues" evidence="7">
    <location>
        <begin position="165"/>
        <end position="174"/>
    </location>
</feature>
<dbReference type="GO" id="GO:0006417">
    <property type="term" value="P:regulation of translation"/>
    <property type="evidence" value="ECO:0007669"/>
    <property type="project" value="UniProtKB-KW"/>
</dbReference>
<organism evidence="9 10">
    <name type="scientific">Papaver nudicaule</name>
    <name type="common">Iceland poppy</name>
    <dbReference type="NCBI Taxonomy" id="74823"/>
    <lineage>
        <taxon>Eukaryota</taxon>
        <taxon>Viridiplantae</taxon>
        <taxon>Streptophyta</taxon>
        <taxon>Embryophyta</taxon>
        <taxon>Tracheophyta</taxon>
        <taxon>Spermatophyta</taxon>
        <taxon>Magnoliopsida</taxon>
        <taxon>Ranunculales</taxon>
        <taxon>Papaveraceae</taxon>
        <taxon>Papaveroideae</taxon>
        <taxon>Papaver</taxon>
    </lineage>
</organism>
<reference evidence="9" key="1">
    <citation type="submission" date="2022-03" db="EMBL/GenBank/DDBJ databases">
        <title>A functionally conserved STORR gene fusion in Papaver species that diverged 16.8 million years ago.</title>
        <authorList>
            <person name="Catania T."/>
        </authorList>
    </citation>
    <scope>NUCLEOTIDE SEQUENCE</scope>
    <source>
        <strain evidence="9">S-191538</strain>
    </source>
</reference>
<dbReference type="PANTHER" id="PTHR18034">
    <property type="entry name" value="CELL CYCLE CONTROL PROTEIN CWF22-RELATED"/>
    <property type="match status" value="1"/>
</dbReference>
<keyword evidence="5" id="KW-0508">mRNA splicing</keyword>
<dbReference type="SMART" id="SM00544">
    <property type="entry name" value="MA3"/>
    <property type="match status" value="1"/>
</dbReference>
<dbReference type="GO" id="GO:0000398">
    <property type="term" value="P:mRNA splicing, via spliceosome"/>
    <property type="evidence" value="ECO:0007669"/>
    <property type="project" value="TreeGrafter"/>
</dbReference>
<evidence type="ECO:0000256" key="3">
    <source>
        <dbReference type="ARBA" id="ARBA00022664"/>
    </source>
</evidence>
<dbReference type="EMBL" id="JAJJMA010030198">
    <property type="protein sequence ID" value="MCL7024081.1"/>
    <property type="molecule type" value="Genomic_DNA"/>
</dbReference>
<proteinExistence type="inferred from homology"/>
<evidence type="ECO:0000256" key="1">
    <source>
        <dbReference type="ARBA" id="ARBA00004123"/>
    </source>
</evidence>
<dbReference type="InterPro" id="IPR003891">
    <property type="entry name" value="Initiation_fac_eIF4g_MI"/>
</dbReference>
<evidence type="ECO:0000256" key="7">
    <source>
        <dbReference type="SAM" id="MobiDB-lite"/>
    </source>
</evidence>
<feature type="region of interest" description="Disordered" evidence="7">
    <location>
        <begin position="165"/>
        <end position="194"/>
    </location>
</feature>
<protein>
    <recommendedName>
        <fullName evidence="8">MI domain-containing protein</fullName>
    </recommendedName>
</protein>
<dbReference type="GO" id="GO:0003723">
    <property type="term" value="F:RNA binding"/>
    <property type="evidence" value="ECO:0007669"/>
    <property type="project" value="TreeGrafter"/>
</dbReference>
<dbReference type="Proteomes" id="UP001177140">
    <property type="component" value="Unassembled WGS sequence"/>
</dbReference>
<keyword evidence="4" id="KW-0810">Translation regulation</keyword>
<evidence type="ECO:0000256" key="4">
    <source>
        <dbReference type="ARBA" id="ARBA00022845"/>
    </source>
</evidence>
<dbReference type="Pfam" id="PF02847">
    <property type="entry name" value="MA3"/>
    <property type="match status" value="1"/>
</dbReference>
<keyword evidence="6" id="KW-0539">Nucleus</keyword>
<dbReference type="SUPFAM" id="SSF48371">
    <property type="entry name" value="ARM repeat"/>
    <property type="match status" value="1"/>
</dbReference>
<accession>A0AA41UYE7</accession>
<feature type="compositionally biased region" description="Acidic residues" evidence="7">
    <location>
        <begin position="178"/>
        <end position="193"/>
    </location>
</feature>
<comment type="similarity">
    <text evidence="2">Belongs to the CWC22 family.</text>
</comment>
<sequence>MDDSVEVVVGFVTECGALLQDITPKGLYGIFDEFRAILNDGKIDKRVQFLIEGLFAVRKENFQVMPILPHLLCFPVWYHNILIAKIHVKGEIPDSLKCLQGHPAVRPELDLVEIKVDQNTHEVSLKDVVDPETSLGNVFCSFFLSYCTIMNEKRYEDLKREILGDESSGDKEGSEATSGDEEEDSEEEDEDEEAMKIRRTIYLTIMSSVDFEEAAHKLLKIKLEPGQEVSDRCTFCCIRLLSICIRQAVLHSQFCVCLLGQRFCMINKIHQENFEKCFVQQYSMIHRLETNKLHALPWHVLAYIRLTEEDTTSSSRIFVKILFQVCISILMMHHSLVNSILMK</sequence>
<keyword evidence="3" id="KW-0507">mRNA processing</keyword>
<feature type="domain" description="MI" evidence="8">
    <location>
        <begin position="196"/>
        <end position="322"/>
    </location>
</feature>
<dbReference type="GO" id="GO:0071013">
    <property type="term" value="C:catalytic step 2 spliceosome"/>
    <property type="evidence" value="ECO:0007669"/>
    <property type="project" value="TreeGrafter"/>
</dbReference>
<dbReference type="InterPro" id="IPR050781">
    <property type="entry name" value="CWC22_splicing_factor"/>
</dbReference>
<keyword evidence="10" id="KW-1185">Reference proteome</keyword>
<evidence type="ECO:0000256" key="5">
    <source>
        <dbReference type="ARBA" id="ARBA00023187"/>
    </source>
</evidence>
<comment type="subcellular location">
    <subcellularLocation>
        <location evidence="1">Nucleus</location>
    </subcellularLocation>
</comment>
<dbReference type="AlphaFoldDB" id="A0AA41UYE7"/>
<evidence type="ECO:0000256" key="6">
    <source>
        <dbReference type="ARBA" id="ARBA00023242"/>
    </source>
</evidence>
<dbReference type="Gene3D" id="1.25.40.180">
    <property type="match status" value="1"/>
</dbReference>
<evidence type="ECO:0000313" key="10">
    <source>
        <dbReference type="Proteomes" id="UP001177140"/>
    </source>
</evidence>
<comment type="caution">
    <text evidence="9">The sequence shown here is derived from an EMBL/GenBank/DDBJ whole genome shotgun (WGS) entry which is preliminary data.</text>
</comment>
<evidence type="ECO:0000259" key="8">
    <source>
        <dbReference type="PROSITE" id="PS51366"/>
    </source>
</evidence>
<dbReference type="PROSITE" id="PS51366">
    <property type="entry name" value="MI"/>
    <property type="match status" value="1"/>
</dbReference>